<dbReference type="ExpressionAtlas" id="D6RHT0">
    <property type="expression patterns" value="baseline and differential"/>
</dbReference>
<reference evidence="1" key="4">
    <citation type="submission" date="2025-09" db="UniProtKB">
        <authorList>
            <consortium name="Ensembl"/>
        </authorList>
    </citation>
    <scope>IDENTIFICATION</scope>
    <source>
        <strain evidence="1">C57BL/6J</strain>
    </source>
</reference>
<dbReference type="VEuPathDB" id="HostDB:ENSMUSG00000029016"/>
<evidence type="ECO:0000313" key="3">
    <source>
        <dbReference type="Proteomes" id="UP000000589"/>
    </source>
</evidence>
<sequence>MPSIFSLSFERSKHCRMSPCAGRDAHAVGVVSLACSYSLPFTLSGSLVIQLPRAKQAGKT</sequence>
<dbReference type="Proteomes" id="UP000000589">
    <property type="component" value="Chromosome 4"/>
</dbReference>
<gene>
    <name evidence="1 2" type="primary">Clcn6</name>
</gene>
<dbReference type="Bgee" id="ENSMUSG00000029016">
    <property type="expression patterns" value="Expressed in substantia nigra and 224 other cell types or tissues"/>
</dbReference>
<reference evidence="1 3" key="2">
    <citation type="journal article" date="2011" name="PLoS Biol.">
        <title>Modernizing reference genome assemblies.</title>
        <authorList>
            <person name="Church D.M."/>
            <person name="Schneider V.A."/>
            <person name="Graves T."/>
            <person name="Auger K."/>
            <person name="Cunningham F."/>
            <person name="Bouk N."/>
            <person name="Chen H.C."/>
            <person name="Agarwala R."/>
            <person name="McLaren W.M."/>
            <person name="Ritchie G.R."/>
            <person name="Albracht D."/>
            <person name="Kremitzki M."/>
            <person name="Rock S."/>
            <person name="Kotkiewicz H."/>
            <person name="Kremitzki C."/>
            <person name="Wollam A."/>
            <person name="Trani L."/>
            <person name="Fulton L."/>
            <person name="Fulton R."/>
            <person name="Matthews L."/>
            <person name="Whitehead S."/>
            <person name="Chow W."/>
            <person name="Torrance J."/>
            <person name="Dunn M."/>
            <person name="Harden G."/>
            <person name="Threadgold G."/>
            <person name="Wood J."/>
            <person name="Collins J."/>
            <person name="Heath P."/>
            <person name="Griffiths G."/>
            <person name="Pelan S."/>
            <person name="Grafham D."/>
            <person name="Eichler E.E."/>
            <person name="Weinstock G."/>
            <person name="Mardis E.R."/>
            <person name="Wilson R.K."/>
            <person name="Howe K."/>
            <person name="Flicek P."/>
            <person name="Hubbard T."/>
        </authorList>
    </citation>
    <scope>NUCLEOTIDE SEQUENCE [LARGE SCALE GENOMIC DNA]</scope>
    <source>
        <strain evidence="1 3">C57BL/6J</strain>
    </source>
</reference>
<organism evidence="1 3">
    <name type="scientific">Mus musculus</name>
    <name type="common">Mouse</name>
    <dbReference type="NCBI Taxonomy" id="10090"/>
    <lineage>
        <taxon>Eukaryota</taxon>
        <taxon>Metazoa</taxon>
        <taxon>Chordata</taxon>
        <taxon>Craniata</taxon>
        <taxon>Vertebrata</taxon>
        <taxon>Euteleostomi</taxon>
        <taxon>Mammalia</taxon>
        <taxon>Eutheria</taxon>
        <taxon>Euarchontoglires</taxon>
        <taxon>Glires</taxon>
        <taxon>Rodentia</taxon>
        <taxon>Myomorpha</taxon>
        <taxon>Muroidea</taxon>
        <taxon>Muridae</taxon>
        <taxon>Murinae</taxon>
        <taxon>Mus</taxon>
        <taxon>Mus</taxon>
    </lineage>
</organism>
<evidence type="ECO:0000313" key="2">
    <source>
        <dbReference type="MGI" id="MGI:1347049"/>
    </source>
</evidence>
<dbReference type="GeneTree" id="ENSGT00940000159291"/>
<keyword evidence="3" id="KW-1185">Reference proteome</keyword>
<accession>D6RHT0</accession>
<dbReference type="HOGENOM" id="CLU_2941134_0_0_1"/>
<reference evidence="1 3" key="1">
    <citation type="journal article" date="2009" name="PLoS Biol.">
        <title>Lineage-specific biology revealed by a finished genome assembly of the mouse.</title>
        <authorList>
            <consortium name="Mouse Genome Sequencing Consortium"/>
            <person name="Church D.M."/>
            <person name="Goodstadt L."/>
            <person name="Hillier L.W."/>
            <person name="Zody M.C."/>
            <person name="Goldstein S."/>
            <person name="She X."/>
            <person name="Bult C.J."/>
            <person name="Agarwala R."/>
            <person name="Cherry J.L."/>
            <person name="DiCuccio M."/>
            <person name="Hlavina W."/>
            <person name="Kapustin Y."/>
            <person name="Meric P."/>
            <person name="Maglott D."/>
            <person name="Birtle Z."/>
            <person name="Marques A.C."/>
            <person name="Graves T."/>
            <person name="Zhou S."/>
            <person name="Teague B."/>
            <person name="Potamousis K."/>
            <person name="Churas C."/>
            <person name="Place M."/>
            <person name="Herschleb J."/>
            <person name="Runnheim R."/>
            <person name="Forrest D."/>
            <person name="Amos-Landgraf J."/>
            <person name="Schwartz D.C."/>
            <person name="Cheng Z."/>
            <person name="Lindblad-Toh K."/>
            <person name="Eichler E.E."/>
            <person name="Ponting C.P."/>
        </authorList>
    </citation>
    <scope>NUCLEOTIDE SEQUENCE [LARGE SCALE GENOMIC DNA]</scope>
    <source>
        <strain evidence="1 3">C57BL/6J</strain>
    </source>
</reference>
<reference evidence="1" key="3">
    <citation type="submission" date="2025-08" db="UniProtKB">
        <authorList>
            <consortium name="Ensembl"/>
        </authorList>
    </citation>
    <scope>IDENTIFICATION</scope>
    <source>
        <strain evidence="1">C57BL/6J</strain>
    </source>
</reference>
<dbReference type="MGI" id="MGI:1347049">
    <property type="gene designation" value="Clcn6"/>
</dbReference>
<dbReference type="AlphaFoldDB" id="D6RHT0"/>
<name>D6RHT0_MOUSE</name>
<dbReference type="Antibodypedia" id="28262">
    <property type="antibodies" value="106 antibodies from 21 providers"/>
</dbReference>
<dbReference type="AGR" id="MGI:1347049"/>
<evidence type="ECO:0000313" key="1">
    <source>
        <dbReference type="Ensembl" id="ENSMUSP00000116153.2"/>
    </source>
</evidence>
<proteinExistence type="predicted"/>
<dbReference type="Ensembl" id="ENSMUST00000131232.2">
    <property type="protein sequence ID" value="ENSMUSP00000116153.2"/>
    <property type="gene ID" value="ENSMUSG00000029016.14"/>
</dbReference>
<protein>
    <submittedName>
        <fullName evidence="1">Chloride channel, voltage-sensitive 6</fullName>
    </submittedName>
</protein>